<name>A0A239PZ06_9PROT</name>
<evidence type="ECO:0000313" key="5">
    <source>
        <dbReference type="EMBL" id="SNT75318.1"/>
    </source>
</evidence>
<dbReference type="CDD" id="cd02144">
    <property type="entry name" value="iodotyrosine_dehalogenase"/>
    <property type="match status" value="1"/>
</dbReference>
<dbReference type="GO" id="GO:0016491">
    <property type="term" value="F:oxidoreductase activity"/>
    <property type="evidence" value="ECO:0007669"/>
    <property type="project" value="UniProtKB-KW"/>
</dbReference>
<feature type="domain" description="Nitroreductase" evidence="4">
    <location>
        <begin position="34"/>
        <end position="202"/>
    </location>
</feature>
<keyword evidence="2" id="KW-0288">FMN</keyword>
<dbReference type="Pfam" id="PF00881">
    <property type="entry name" value="Nitroreductase"/>
    <property type="match status" value="1"/>
</dbReference>
<dbReference type="InterPro" id="IPR000415">
    <property type="entry name" value="Nitroreductase-like"/>
</dbReference>
<evidence type="ECO:0000256" key="3">
    <source>
        <dbReference type="ARBA" id="ARBA00023002"/>
    </source>
</evidence>
<organism evidence="5 6">
    <name type="scientific">Amphiplicatus metriothermophilus</name>
    <dbReference type="NCBI Taxonomy" id="1519374"/>
    <lineage>
        <taxon>Bacteria</taxon>
        <taxon>Pseudomonadati</taxon>
        <taxon>Pseudomonadota</taxon>
        <taxon>Alphaproteobacteria</taxon>
        <taxon>Parvularculales</taxon>
        <taxon>Parvularculaceae</taxon>
        <taxon>Amphiplicatus</taxon>
    </lineage>
</organism>
<protein>
    <submittedName>
        <fullName evidence="5">Nitroreductase</fullName>
    </submittedName>
</protein>
<keyword evidence="6" id="KW-1185">Reference proteome</keyword>
<gene>
    <name evidence="5" type="ORF">SAMN06297382_2659</name>
</gene>
<dbReference type="SUPFAM" id="SSF55469">
    <property type="entry name" value="FMN-dependent nitroreductase-like"/>
    <property type="match status" value="1"/>
</dbReference>
<evidence type="ECO:0000256" key="1">
    <source>
        <dbReference type="ARBA" id="ARBA00022630"/>
    </source>
</evidence>
<dbReference type="Proteomes" id="UP000198346">
    <property type="component" value="Unassembled WGS sequence"/>
</dbReference>
<proteinExistence type="predicted"/>
<dbReference type="Gene3D" id="3.40.109.10">
    <property type="entry name" value="NADH Oxidase"/>
    <property type="match status" value="1"/>
</dbReference>
<evidence type="ECO:0000259" key="4">
    <source>
        <dbReference type="Pfam" id="PF00881"/>
    </source>
</evidence>
<keyword evidence="1" id="KW-0285">Flavoprotein</keyword>
<dbReference type="PANTHER" id="PTHR23026:SF90">
    <property type="entry name" value="IODOTYROSINE DEIODINASE 1"/>
    <property type="match status" value="1"/>
</dbReference>
<dbReference type="PANTHER" id="PTHR23026">
    <property type="entry name" value="NADPH NITROREDUCTASE"/>
    <property type="match status" value="1"/>
</dbReference>
<evidence type="ECO:0000313" key="6">
    <source>
        <dbReference type="Proteomes" id="UP000198346"/>
    </source>
</evidence>
<dbReference type="AlphaFoldDB" id="A0A239PZ06"/>
<keyword evidence="3" id="KW-0560">Oxidoreductase</keyword>
<dbReference type="InterPro" id="IPR029479">
    <property type="entry name" value="Nitroreductase"/>
</dbReference>
<sequence>MLQPEFVPLAALGDYVARADEEMRARARAFFEEIRRRHTVREFSPEPVPRDVVETCIAAAGRAPSGANQQPWRFVLVGDREIKRKIRAAAEAEERAFYAGKASPEWLDALAPLGTDEVKPYLEIAPWLIAVFAERRNAAATGREQKTYYMNESVGIATGFLIAALHHAGLATLTHTPNPMAFLSEILDRPPSEKPYMLIVAGRPAANAQVPKHALKKKALEDILRVV</sequence>
<reference evidence="5 6" key="1">
    <citation type="submission" date="2017-07" db="EMBL/GenBank/DDBJ databases">
        <authorList>
            <person name="Sun Z.S."/>
            <person name="Albrecht U."/>
            <person name="Echele G."/>
            <person name="Lee C.C."/>
        </authorList>
    </citation>
    <scope>NUCLEOTIDE SEQUENCE [LARGE SCALE GENOMIC DNA]</scope>
    <source>
        <strain evidence="5 6">CGMCC 1.12710</strain>
    </source>
</reference>
<dbReference type="InterPro" id="IPR050627">
    <property type="entry name" value="Nitroreductase/BluB"/>
</dbReference>
<dbReference type="EMBL" id="FZQA01000008">
    <property type="protein sequence ID" value="SNT75318.1"/>
    <property type="molecule type" value="Genomic_DNA"/>
</dbReference>
<evidence type="ECO:0000256" key="2">
    <source>
        <dbReference type="ARBA" id="ARBA00022643"/>
    </source>
</evidence>
<accession>A0A239PZ06</accession>